<evidence type="ECO:0000313" key="3">
    <source>
        <dbReference type="EMBL" id="KAF2617827.1"/>
    </source>
</evidence>
<dbReference type="EMBL" id="QGKW02000007">
    <property type="protein sequence ID" value="KAF2617827.1"/>
    <property type="molecule type" value="Genomic_DNA"/>
</dbReference>
<organism evidence="2">
    <name type="scientific">Brassica cretica</name>
    <name type="common">Mustard</name>
    <dbReference type="NCBI Taxonomy" id="69181"/>
    <lineage>
        <taxon>Eukaryota</taxon>
        <taxon>Viridiplantae</taxon>
        <taxon>Streptophyta</taxon>
        <taxon>Embryophyta</taxon>
        <taxon>Tracheophyta</taxon>
        <taxon>Spermatophyta</taxon>
        <taxon>Magnoliopsida</taxon>
        <taxon>eudicotyledons</taxon>
        <taxon>Gunneridae</taxon>
        <taxon>Pentapetalae</taxon>
        <taxon>rosids</taxon>
        <taxon>malvids</taxon>
        <taxon>Brassicales</taxon>
        <taxon>Brassicaceae</taxon>
        <taxon>Brassiceae</taxon>
        <taxon>Brassica</taxon>
    </lineage>
</organism>
<feature type="compositionally biased region" description="Basic residues" evidence="1">
    <location>
        <begin position="46"/>
        <end position="57"/>
    </location>
</feature>
<feature type="region of interest" description="Disordered" evidence="1">
    <location>
        <begin position="31"/>
        <end position="57"/>
    </location>
</feature>
<protein>
    <submittedName>
        <fullName evidence="2">Uncharacterized protein</fullName>
    </submittedName>
</protein>
<evidence type="ECO:0000256" key="1">
    <source>
        <dbReference type="SAM" id="MobiDB-lite"/>
    </source>
</evidence>
<dbReference type="Proteomes" id="UP000712281">
    <property type="component" value="Unassembled WGS sequence"/>
</dbReference>
<evidence type="ECO:0000313" key="2">
    <source>
        <dbReference type="EMBL" id="KAF2588648.1"/>
    </source>
</evidence>
<proteinExistence type="predicted"/>
<comment type="caution">
    <text evidence="2">The sequence shown here is derived from an EMBL/GenBank/DDBJ whole genome shotgun (WGS) entry which is preliminary data.</text>
</comment>
<dbReference type="AlphaFoldDB" id="A0A8S9K4J4"/>
<name>A0A8S9K4J4_BRACR</name>
<dbReference type="EMBL" id="QGKY02000190">
    <property type="protein sequence ID" value="KAF2588648.1"/>
    <property type="molecule type" value="Genomic_DNA"/>
</dbReference>
<reference evidence="2" key="1">
    <citation type="submission" date="2019-12" db="EMBL/GenBank/DDBJ databases">
        <title>Genome sequencing and annotation of Brassica cretica.</title>
        <authorList>
            <person name="Studholme D.J."/>
            <person name="Sarris P.F."/>
        </authorList>
    </citation>
    <scope>NUCLEOTIDE SEQUENCE</scope>
    <source>
        <strain evidence="3">PFS-001/15</strain>
        <strain evidence="2">PFS-102/07</strain>
        <tissue evidence="2">Leaf</tissue>
    </source>
</reference>
<gene>
    <name evidence="3" type="ORF">F2Q68_00039774</name>
    <name evidence="2" type="ORF">F2Q70_00039101</name>
</gene>
<accession>A0A8S9K4J4</accession>
<sequence length="57" mass="6546">MRRRLLVGGVLRSDEEERAIRGGCERNEVVSVSDDGEPTASEKKKALCFRRRSQRKK</sequence>